<evidence type="ECO:0008006" key="3">
    <source>
        <dbReference type="Google" id="ProtNLM"/>
    </source>
</evidence>
<accession>A0A9X3N6G0</accession>
<dbReference type="EMBL" id="JAPDOD010000051">
    <property type="protein sequence ID" value="MDA0165743.1"/>
    <property type="molecule type" value="Genomic_DNA"/>
</dbReference>
<dbReference type="Proteomes" id="UP001149140">
    <property type="component" value="Unassembled WGS sequence"/>
</dbReference>
<evidence type="ECO:0000313" key="2">
    <source>
        <dbReference type="Proteomes" id="UP001149140"/>
    </source>
</evidence>
<protein>
    <recommendedName>
        <fullName evidence="3">IrrE N-terminal-like domain-containing protein</fullName>
    </recommendedName>
</protein>
<organism evidence="1 2">
    <name type="scientific">Solirubrobacter ginsenosidimutans</name>
    <dbReference type="NCBI Taxonomy" id="490573"/>
    <lineage>
        <taxon>Bacteria</taxon>
        <taxon>Bacillati</taxon>
        <taxon>Actinomycetota</taxon>
        <taxon>Thermoleophilia</taxon>
        <taxon>Solirubrobacterales</taxon>
        <taxon>Solirubrobacteraceae</taxon>
        <taxon>Solirubrobacter</taxon>
    </lineage>
</organism>
<sequence length="381" mass="41430">MIGLLVLEDDTPAPRPAAKTASVATIASRVEVLRGLRFRSRPVPQSVSPAQARREGLEDLDRSYPEARRRADEEVLKLLGLIEPRVDLRAISASVFGEGVAGYYDPRSKRLRIVSGTTPDALSEMVLAHELTHALEDQRFGLALSEGESDDAALARLALVEGTATLVMQQYLLRYIGAEKALSGALASALETGPDLPKFLQDQLLWPYVGGMQFAQALRQQGAGTWKLVDLADRVRVPDSTEQVMHPEKWVAVETPLPVRLAVPLHDDWRRTLSGTWGEWQTNELLGGNAEAAAAGWGGDRYELWQKGAASCGSPPPCRAADVLVMRWRWDTPRDAREFETALRAAPVARVDGATVEAHGDTVTLVLAPTPALARRVAASA</sequence>
<proteinExistence type="predicted"/>
<reference evidence="1" key="1">
    <citation type="submission" date="2022-10" db="EMBL/GenBank/DDBJ databases">
        <title>The WGS of Solirubrobacter ginsenosidimutans DSM 21036.</title>
        <authorList>
            <person name="Jiang Z."/>
        </authorList>
    </citation>
    <scope>NUCLEOTIDE SEQUENCE</scope>
    <source>
        <strain evidence="1">DSM 21036</strain>
    </source>
</reference>
<keyword evidence="2" id="KW-1185">Reference proteome</keyword>
<evidence type="ECO:0000313" key="1">
    <source>
        <dbReference type="EMBL" id="MDA0165743.1"/>
    </source>
</evidence>
<gene>
    <name evidence="1" type="ORF">OM076_36085</name>
</gene>
<dbReference type="SUPFAM" id="SSF55486">
    <property type="entry name" value="Metalloproteases ('zincins'), catalytic domain"/>
    <property type="match status" value="1"/>
</dbReference>
<name>A0A9X3N6G0_9ACTN</name>
<dbReference type="AlphaFoldDB" id="A0A9X3N6G0"/>
<comment type="caution">
    <text evidence="1">The sequence shown here is derived from an EMBL/GenBank/DDBJ whole genome shotgun (WGS) entry which is preliminary data.</text>
</comment>
<dbReference type="RefSeq" id="WP_270045005.1">
    <property type="nucleotide sequence ID" value="NZ_JAPDOD010000051.1"/>
</dbReference>